<evidence type="ECO:0000313" key="1">
    <source>
        <dbReference type="EMBL" id="JAE00113.1"/>
    </source>
</evidence>
<reference evidence="1" key="2">
    <citation type="journal article" date="2015" name="Data Brief">
        <title>Shoot transcriptome of the giant reed, Arundo donax.</title>
        <authorList>
            <person name="Barrero R.A."/>
            <person name="Guerrero F.D."/>
            <person name="Moolhuijzen P."/>
            <person name="Goolsby J.A."/>
            <person name="Tidwell J."/>
            <person name="Bellgard S.E."/>
            <person name="Bellgard M.I."/>
        </authorList>
    </citation>
    <scope>NUCLEOTIDE SEQUENCE</scope>
    <source>
        <tissue evidence="1">Shoot tissue taken approximately 20 cm above the soil surface</tissue>
    </source>
</reference>
<sequence>MWPHRRCHTEYKLKFICISNSVYAPVLTGLAGWKH</sequence>
<name>A0A0A9EVS6_ARUDO</name>
<proteinExistence type="predicted"/>
<dbReference type="AlphaFoldDB" id="A0A0A9EVS6"/>
<organism evidence="1">
    <name type="scientific">Arundo donax</name>
    <name type="common">Giant reed</name>
    <name type="synonym">Donax arundinaceus</name>
    <dbReference type="NCBI Taxonomy" id="35708"/>
    <lineage>
        <taxon>Eukaryota</taxon>
        <taxon>Viridiplantae</taxon>
        <taxon>Streptophyta</taxon>
        <taxon>Embryophyta</taxon>
        <taxon>Tracheophyta</taxon>
        <taxon>Spermatophyta</taxon>
        <taxon>Magnoliopsida</taxon>
        <taxon>Liliopsida</taxon>
        <taxon>Poales</taxon>
        <taxon>Poaceae</taxon>
        <taxon>PACMAD clade</taxon>
        <taxon>Arundinoideae</taxon>
        <taxon>Arundineae</taxon>
        <taxon>Arundo</taxon>
    </lineage>
</organism>
<reference evidence="1" key="1">
    <citation type="submission" date="2014-09" db="EMBL/GenBank/DDBJ databases">
        <authorList>
            <person name="Magalhaes I.L.F."/>
            <person name="Oliveira U."/>
            <person name="Santos F.R."/>
            <person name="Vidigal T.H.D.A."/>
            <person name="Brescovit A.D."/>
            <person name="Santos A.J."/>
        </authorList>
    </citation>
    <scope>NUCLEOTIDE SEQUENCE</scope>
    <source>
        <tissue evidence="1">Shoot tissue taken approximately 20 cm above the soil surface</tissue>
    </source>
</reference>
<dbReference type="EMBL" id="GBRH01197783">
    <property type="protein sequence ID" value="JAE00113.1"/>
    <property type="molecule type" value="Transcribed_RNA"/>
</dbReference>
<protein>
    <submittedName>
        <fullName evidence="1">Uncharacterized protein</fullName>
    </submittedName>
</protein>
<accession>A0A0A9EVS6</accession>